<dbReference type="eggNOG" id="ENOG502ZEMQ">
    <property type="taxonomic scope" value="Bacteria"/>
</dbReference>
<gene>
    <name evidence="3" type="ORF">Krac_11771</name>
</gene>
<evidence type="ECO:0000313" key="4">
    <source>
        <dbReference type="Proteomes" id="UP000004508"/>
    </source>
</evidence>
<feature type="transmembrane region" description="Helical" evidence="2">
    <location>
        <begin position="25"/>
        <end position="48"/>
    </location>
</feature>
<sequence>MQANADPRGAAVQERPQPRKRGRAGLTLGCLSILIILVLALGAIWTFGVRPYAHDMAMQELDTAMARAVNQVPDASNITNIPGLPPLPPGVDVPIPPLKVSQDTFNNLVVLNLPPNSPVQNPSTQITPDHVRLSFTVYGFASAISVLPQIQDGKLVATNTTLEGPIGLVLSSDDITTLLNKHFADAQARLKRPIKSITLNNGDMSIQLG</sequence>
<keyword evidence="2" id="KW-0472">Membrane</keyword>
<comment type="caution">
    <text evidence="3">The sequence shown here is derived from an EMBL/GenBank/DDBJ whole genome shotgun (WGS) entry which is preliminary data.</text>
</comment>
<organism evidence="3 4">
    <name type="scientific">Ktedonobacter racemifer DSM 44963</name>
    <dbReference type="NCBI Taxonomy" id="485913"/>
    <lineage>
        <taxon>Bacteria</taxon>
        <taxon>Bacillati</taxon>
        <taxon>Chloroflexota</taxon>
        <taxon>Ktedonobacteria</taxon>
        <taxon>Ktedonobacterales</taxon>
        <taxon>Ktedonobacteraceae</taxon>
        <taxon>Ktedonobacter</taxon>
    </lineage>
</organism>
<keyword evidence="4" id="KW-1185">Reference proteome</keyword>
<protein>
    <submittedName>
        <fullName evidence="3">Uncharacterized protein</fullName>
    </submittedName>
</protein>
<keyword evidence="2" id="KW-0812">Transmembrane</keyword>
<evidence type="ECO:0000256" key="1">
    <source>
        <dbReference type="SAM" id="MobiDB-lite"/>
    </source>
</evidence>
<dbReference type="InParanoid" id="D6TDN1"/>
<evidence type="ECO:0000313" key="3">
    <source>
        <dbReference type="EMBL" id="EFH90163.1"/>
    </source>
</evidence>
<keyword evidence="2" id="KW-1133">Transmembrane helix</keyword>
<name>D6TDN1_KTERA</name>
<dbReference type="Proteomes" id="UP000004508">
    <property type="component" value="Unassembled WGS sequence"/>
</dbReference>
<proteinExistence type="predicted"/>
<dbReference type="RefSeq" id="WP_007907265.1">
    <property type="nucleotide sequence ID" value="NZ_ADVG01000001.1"/>
</dbReference>
<dbReference type="AlphaFoldDB" id="D6TDN1"/>
<dbReference type="OrthoDB" id="161075at2"/>
<dbReference type="EMBL" id="ADVG01000001">
    <property type="protein sequence ID" value="EFH90163.1"/>
    <property type="molecule type" value="Genomic_DNA"/>
</dbReference>
<reference evidence="3 4" key="1">
    <citation type="journal article" date="2011" name="Stand. Genomic Sci.">
        <title>Non-contiguous finished genome sequence and contextual data of the filamentous soil bacterium Ktedonobacter racemifer type strain (SOSP1-21).</title>
        <authorList>
            <person name="Chang Y.J."/>
            <person name="Land M."/>
            <person name="Hauser L."/>
            <person name="Chertkov O."/>
            <person name="Del Rio T.G."/>
            <person name="Nolan M."/>
            <person name="Copeland A."/>
            <person name="Tice H."/>
            <person name="Cheng J.F."/>
            <person name="Lucas S."/>
            <person name="Han C."/>
            <person name="Goodwin L."/>
            <person name="Pitluck S."/>
            <person name="Ivanova N."/>
            <person name="Ovchinikova G."/>
            <person name="Pati A."/>
            <person name="Chen A."/>
            <person name="Palaniappan K."/>
            <person name="Mavromatis K."/>
            <person name="Liolios K."/>
            <person name="Brettin T."/>
            <person name="Fiebig A."/>
            <person name="Rohde M."/>
            <person name="Abt B."/>
            <person name="Goker M."/>
            <person name="Detter J.C."/>
            <person name="Woyke T."/>
            <person name="Bristow J."/>
            <person name="Eisen J.A."/>
            <person name="Markowitz V."/>
            <person name="Hugenholtz P."/>
            <person name="Kyrpides N.C."/>
            <person name="Klenk H.P."/>
            <person name="Lapidus A."/>
        </authorList>
    </citation>
    <scope>NUCLEOTIDE SEQUENCE [LARGE SCALE GENOMIC DNA]</scope>
    <source>
        <strain evidence="4">DSM 44963</strain>
    </source>
</reference>
<accession>D6TDN1</accession>
<feature type="region of interest" description="Disordered" evidence="1">
    <location>
        <begin position="1"/>
        <end position="21"/>
    </location>
</feature>
<evidence type="ECO:0000256" key="2">
    <source>
        <dbReference type="SAM" id="Phobius"/>
    </source>
</evidence>